<reference evidence="1" key="1">
    <citation type="submission" date="2020-04" db="EMBL/GenBank/DDBJ databases">
        <authorList>
            <person name="Chiriac C."/>
            <person name="Salcher M."/>
            <person name="Ghai R."/>
            <person name="Kavagutti S V."/>
        </authorList>
    </citation>
    <scope>NUCLEOTIDE SEQUENCE</scope>
</reference>
<name>A0A6J5NE92_9CAUD</name>
<sequence length="114" mass="12894">MVRKYEKSRFPNRYSDIHLRVLGSQKNEIIDYAKAQGLSVNQLVIYAVLDFIRNQKGIPSPGPSQFSIPTMEETLTAYMRGEGILTPCGKMQCDMKLVDVSGMQFCKSCNIRVV</sequence>
<evidence type="ECO:0000313" key="1">
    <source>
        <dbReference type="EMBL" id="CAB4155485.1"/>
    </source>
</evidence>
<dbReference type="EMBL" id="LR796639">
    <property type="protein sequence ID" value="CAB4155485.1"/>
    <property type="molecule type" value="Genomic_DNA"/>
</dbReference>
<proteinExistence type="predicted"/>
<accession>A0A6J5NE92</accession>
<protein>
    <submittedName>
        <fullName evidence="1">Uncharacterized protein</fullName>
    </submittedName>
</protein>
<gene>
    <name evidence="1" type="ORF">UFOVP658_12</name>
</gene>
<organism evidence="1">
    <name type="scientific">uncultured Caudovirales phage</name>
    <dbReference type="NCBI Taxonomy" id="2100421"/>
    <lineage>
        <taxon>Viruses</taxon>
        <taxon>Duplodnaviria</taxon>
        <taxon>Heunggongvirae</taxon>
        <taxon>Uroviricota</taxon>
        <taxon>Caudoviricetes</taxon>
        <taxon>Peduoviridae</taxon>
        <taxon>Maltschvirus</taxon>
        <taxon>Maltschvirus maltsch</taxon>
    </lineage>
</organism>